<comment type="catalytic activity">
    <reaction evidence="8 13">
        <text>7-aminomethyl-7-carbaguanosine(34) in tRNA + S-adenosyl-L-methionine = epoxyqueuosine(34) in tRNA + adenine + L-methionine + 2 H(+)</text>
        <dbReference type="Rhea" id="RHEA:32155"/>
        <dbReference type="Rhea" id="RHEA-COMP:10342"/>
        <dbReference type="Rhea" id="RHEA-COMP:18582"/>
        <dbReference type="ChEBI" id="CHEBI:15378"/>
        <dbReference type="ChEBI" id="CHEBI:16708"/>
        <dbReference type="ChEBI" id="CHEBI:57844"/>
        <dbReference type="ChEBI" id="CHEBI:59789"/>
        <dbReference type="ChEBI" id="CHEBI:82833"/>
        <dbReference type="ChEBI" id="CHEBI:194443"/>
        <dbReference type="EC" id="2.4.99.17"/>
    </reaction>
</comment>
<evidence type="ECO:0000256" key="3">
    <source>
        <dbReference type="ARBA" id="ARBA00011245"/>
    </source>
</evidence>
<evidence type="ECO:0000256" key="4">
    <source>
        <dbReference type="ARBA" id="ARBA00022490"/>
    </source>
</evidence>
<comment type="function">
    <text evidence="13">Transfers and isomerizes the ribose moiety from AdoMet to the 7-aminomethyl group of 7-deazaguanine (preQ1-tRNA) to give epoxyqueuosine (oQ-tRNA).</text>
</comment>
<comment type="pathway">
    <text evidence="2 13">tRNA modification; tRNA-queuosine biosynthesis.</text>
</comment>
<dbReference type="Pfam" id="PF02547">
    <property type="entry name" value="Queuosine_synth"/>
    <property type="match status" value="1"/>
</dbReference>
<keyword evidence="5 13" id="KW-0808">Transferase</keyword>
<keyword evidence="14" id="KW-0328">Glycosyltransferase</keyword>
<comment type="subunit">
    <text evidence="3 13">Monomer.</text>
</comment>
<accession>A0A846QRH5</accession>
<keyword evidence="15" id="KW-1185">Reference proteome</keyword>
<evidence type="ECO:0000313" key="15">
    <source>
        <dbReference type="Proteomes" id="UP000580856"/>
    </source>
</evidence>
<dbReference type="GO" id="GO:0051075">
    <property type="term" value="F:S-adenosylmethionine:tRNA ribosyltransferase-isomerase activity"/>
    <property type="evidence" value="ECO:0007669"/>
    <property type="project" value="UniProtKB-EC"/>
</dbReference>
<dbReference type="GO" id="GO:0005737">
    <property type="term" value="C:cytoplasm"/>
    <property type="evidence" value="ECO:0007669"/>
    <property type="project" value="UniProtKB-SubCell"/>
</dbReference>
<evidence type="ECO:0000256" key="12">
    <source>
        <dbReference type="ARBA" id="ARBA00076160"/>
    </source>
</evidence>
<evidence type="ECO:0000256" key="6">
    <source>
        <dbReference type="ARBA" id="ARBA00022691"/>
    </source>
</evidence>
<dbReference type="Gene3D" id="2.40.10.240">
    <property type="entry name" value="QueA-like"/>
    <property type="match status" value="1"/>
</dbReference>
<dbReference type="PANTHER" id="PTHR30307:SF0">
    <property type="entry name" value="S-ADENOSYLMETHIONINE:TRNA RIBOSYLTRANSFERASE-ISOMERASE"/>
    <property type="match status" value="1"/>
</dbReference>
<comment type="subcellular location">
    <subcellularLocation>
        <location evidence="1 13">Cytoplasm</location>
    </subcellularLocation>
</comment>
<protein>
    <recommendedName>
        <fullName evidence="11 13">S-adenosylmethionine:tRNA ribosyltransferase-isomerase</fullName>
        <ecNumber evidence="10 13">2.4.99.17</ecNumber>
    </recommendedName>
    <alternativeName>
        <fullName evidence="12 13">Queuosine biosynthesis protein QueA</fullName>
    </alternativeName>
</protein>
<dbReference type="PANTHER" id="PTHR30307">
    <property type="entry name" value="S-ADENOSYLMETHIONINE:TRNA RIBOSYLTRANSFERASE-ISOMERASE"/>
    <property type="match status" value="1"/>
</dbReference>
<gene>
    <name evidence="13" type="primary">queA</name>
    <name evidence="14" type="ORF">GGQ74_001648</name>
</gene>
<sequence length="364" mass="40355">MKEIPIEYRLSSYTYELPEDRIAQAPAERRDGSKLMVLSRETGAVEIDSFPSIVERIPENALMIVNNSKVLPARVYGSKASGGKVEFLLLTPLPLVLDAVVPAADGWNTAEVQGLLRASKAPKPGQVITVCDGFRLEVVERREFGHSTVRLFWKGDLAGLFRDHGHYPLPPYIRRPDTPEDAKRYQTVYAEDEKLGSVAAPTAGLHFTPEVRERLAARGVEWEEVTLYVGYGTFSPVRAEDIREHKMHGEYIEVSERTAAAVREAKAQGRPVVCVGTTSVRSLEGAYAATGGINAYTGWTDIYIYPGRSFNVCDRMLTNFHLPESSLLIMVSAFAGRDAVLSAYATALENKFRFFSYGDAMLIL</sequence>
<evidence type="ECO:0000256" key="11">
    <source>
        <dbReference type="ARBA" id="ARBA00069325"/>
    </source>
</evidence>
<keyword evidence="4 13" id="KW-0963">Cytoplasm</keyword>
<name>A0A846QRH5_9BACT</name>
<keyword evidence="7 13" id="KW-0671">Queuosine biosynthesis</keyword>
<evidence type="ECO:0000256" key="10">
    <source>
        <dbReference type="ARBA" id="ARBA00066503"/>
    </source>
</evidence>
<evidence type="ECO:0000256" key="9">
    <source>
        <dbReference type="ARBA" id="ARBA00061210"/>
    </source>
</evidence>
<dbReference type="EC" id="2.4.99.17" evidence="10 13"/>
<dbReference type="Gene3D" id="3.40.1780.10">
    <property type="entry name" value="QueA-like"/>
    <property type="match status" value="1"/>
</dbReference>
<evidence type="ECO:0000256" key="1">
    <source>
        <dbReference type="ARBA" id="ARBA00004496"/>
    </source>
</evidence>
<evidence type="ECO:0000313" key="14">
    <source>
        <dbReference type="EMBL" id="NJB67975.1"/>
    </source>
</evidence>
<dbReference type="HAMAP" id="MF_00113">
    <property type="entry name" value="QueA"/>
    <property type="match status" value="1"/>
</dbReference>
<evidence type="ECO:0000256" key="5">
    <source>
        <dbReference type="ARBA" id="ARBA00022679"/>
    </source>
</evidence>
<evidence type="ECO:0000256" key="7">
    <source>
        <dbReference type="ARBA" id="ARBA00022785"/>
    </source>
</evidence>
<evidence type="ECO:0000256" key="8">
    <source>
        <dbReference type="ARBA" id="ARBA00052751"/>
    </source>
</evidence>
<dbReference type="NCBIfam" id="NF001140">
    <property type="entry name" value="PRK00147.1"/>
    <property type="match status" value="1"/>
</dbReference>
<dbReference type="GO" id="GO:0008616">
    <property type="term" value="P:tRNA queuosine(34) biosynthetic process"/>
    <property type="evidence" value="ECO:0007669"/>
    <property type="project" value="UniProtKB-UniRule"/>
</dbReference>
<comment type="similarity">
    <text evidence="9 13">Belongs to the QueA family.</text>
</comment>
<dbReference type="InterPro" id="IPR042118">
    <property type="entry name" value="QueA_dom1"/>
</dbReference>
<dbReference type="AlphaFoldDB" id="A0A846QRH5"/>
<dbReference type="SUPFAM" id="SSF111337">
    <property type="entry name" value="QueA-like"/>
    <property type="match status" value="1"/>
</dbReference>
<comment type="caution">
    <text evidence="14">The sequence shown here is derived from an EMBL/GenBank/DDBJ whole genome shotgun (WGS) entry which is preliminary data.</text>
</comment>
<dbReference type="InterPro" id="IPR042119">
    <property type="entry name" value="QueA_dom2"/>
</dbReference>
<organism evidence="14 15">
    <name type="scientific">Desulfobaculum xiamenense</name>
    <dbReference type="NCBI Taxonomy" id="995050"/>
    <lineage>
        <taxon>Bacteria</taxon>
        <taxon>Pseudomonadati</taxon>
        <taxon>Thermodesulfobacteriota</taxon>
        <taxon>Desulfovibrionia</taxon>
        <taxon>Desulfovibrionales</taxon>
        <taxon>Desulfovibrionaceae</taxon>
        <taxon>Desulfobaculum</taxon>
    </lineage>
</organism>
<keyword evidence="6 13" id="KW-0949">S-adenosyl-L-methionine</keyword>
<dbReference type="InterPro" id="IPR003699">
    <property type="entry name" value="QueA"/>
</dbReference>
<dbReference type="FunFam" id="3.40.1780.10:FF:000001">
    <property type="entry name" value="S-adenosylmethionine:tRNA ribosyltransferase-isomerase"/>
    <property type="match status" value="1"/>
</dbReference>
<proteinExistence type="inferred from homology"/>
<dbReference type="Proteomes" id="UP000580856">
    <property type="component" value="Unassembled WGS sequence"/>
</dbReference>
<evidence type="ECO:0000256" key="13">
    <source>
        <dbReference type="HAMAP-Rule" id="MF_00113"/>
    </source>
</evidence>
<reference evidence="14 15" key="1">
    <citation type="submission" date="2020-03" db="EMBL/GenBank/DDBJ databases">
        <title>Genomic Encyclopedia of Type Strains, Phase IV (KMG-IV): sequencing the most valuable type-strain genomes for metagenomic binning, comparative biology and taxonomic classification.</title>
        <authorList>
            <person name="Goeker M."/>
        </authorList>
    </citation>
    <scope>NUCLEOTIDE SEQUENCE [LARGE SCALE GENOMIC DNA]</scope>
    <source>
        <strain evidence="14 15">DSM 24233</strain>
    </source>
</reference>
<dbReference type="InterPro" id="IPR036100">
    <property type="entry name" value="QueA_sf"/>
</dbReference>
<keyword evidence="14" id="KW-0413">Isomerase</keyword>
<dbReference type="EMBL" id="JAATJA010000002">
    <property type="protein sequence ID" value="NJB67975.1"/>
    <property type="molecule type" value="Genomic_DNA"/>
</dbReference>
<dbReference type="UniPathway" id="UPA00392"/>
<evidence type="ECO:0000256" key="2">
    <source>
        <dbReference type="ARBA" id="ARBA00004691"/>
    </source>
</evidence>
<dbReference type="NCBIfam" id="TIGR00113">
    <property type="entry name" value="queA"/>
    <property type="match status" value="1"/>
</dbReference>
<dbReference type="RefSeq" id="WP_167941079.1">
    <property type="nucleotide sequence ID" value="NZ_JAATJA010000002.1"/>
</dbReference>